<protein>
    <submittedName>
        <fullName evidence="8">Unannotated protein</fullName>
    </submittedName>
</protein>
<dbReference type="GO" id="GO:0016491">
    <property type="term" value="F:oxidoreductase activity"/>
    <property type="evidence" value="ECO:0007669"/>
    <property type="project" value="UniProtKB-KW"/>
</dbReference>
<evidence type="ECO:0000256" key="6">
    <source>
        <dbReference type="ARBA" id="ARBA00023014"/>
    </source>
</evidence>
<evidence type="ECO:0000256" key="1">
    <source>
        <dbReference type="ARBA" id="ARBA00001962"/>
    </source>
</evidence>
<evidence type="ECO:0000256" key="5">
    <source>
        <dbReference type="ARBA" id="ARBA00023004"/>
    </source>
</evidence>
<comment type="cofactor">
    <cofactor evidence="1">
        <name>Fe cation</name>
        <dbReference type="ChEBI" id="CHEBI:24875"/>
    </cofactor>
</comment>
<dbReference type="SUPFAM" id="SSF55961">
    <property type="entry name" value="Bet v1-like"/>
    <property type="match status" value="1"/>
</dbReference>
<dbReference type="InterPro" id="IPR001663">
    <property type="entry name" value="Rng_hydr_dOase-A"/>
</dbReference>
<gene>
    <name evidence="8" type="ORF">UFOPK3547_00045</name>
</gene>
<name>A0A6J5YV80_9ZZZZ</name>
<organism evidence="8">
    <name type="scientific">freshwater metagenome</name>
    <dbReference type="NCBI Taxonomy" id="449393"/>
    <lineage>
        <taxon>unclassified sequences</taxon>
        <taxon>metagenomes</taxon>
        <taxon>ecological metagenomes</taxon>
    </lineage>
</organism>
<dbReference type="Pfam" id="PF00848">
    <property type="entry name" value="Ring_hydroxyl_A"/>
    <property type="match status" value="1"/>
</dbReference>
<dbReference type="PANTHER" id="PTHR43756">
    <property type="entry name" value="CHOLINE MONOOXYGENASE, CHLOROPLASTIC"/>
    <property type="match status" value="1"/>
</dbReference>
<dbReference type="InterPro" id="IPR017941">
    <property type="entry name" value="Rieske_2Fe-2S"/>
</dbReference>
<dbReference type="SUPFAM" id="SSF50022">
    <property type="entry name" value="ISP domain"/>
    <property type="match status" value="1"/>
</dbReference>
<sequence>MSEVFPFTPAEVELTCTRLSEATMLPGTAFTDESVNAWEIENIFRRGWICVGHTGQLREKGQYLSVQVGPTSVLVVADDDGLPRAFINSCRHRGAKIVDQPEGHVRRLRCSYHAWSYGFDGALVNAPFTDDIDGFDASCMGLLPVSLAVIEGLVLIDLSGEAGPPAEHIGDLATHLAHYRLGELSRGAKVVYDVNANWKAVIENYSECLHCPGIHPELNRLSHYLSGEATEGDGAWCGGSMKLSEDAETMAKDGGGPTREPIEGLTEDEQREVLYFAIFPNTLVSLHPDYVMLHTLWPKGAGRTEVTCEWLFEDRTIARSDFDPSDAVEFWDQVNREDWGVCELTQQGLGDGSLPAGRYTQQEETGHAFDVMVAHRYLEAMGAAIPTPG</sequence>
<reference evidence="8" key="1">
    <citation type="submission" date="2020-05" db="EMBL/GenBank/DDBJ databases">
        <authorList>
            <person name="Chiriac C."/>
            <person name="Salcher M."/>
            <person name="Ghai R."/>
            <person name="Kavagutti S V."/>
        </authorList>
    </citation>
    <scope>NUCLEOTIDE SEQUENCE</scope>
</reference>
<evidence type="ECO:0000259" key="7">
    <source>
        <dbReference type="PROSITE" id="PS51296"/>
    </source>
</evidence>
<dbReference type="Gene3D" id="2.102.10.10">
    <property type="entry name" value="Rieske [2Fe-2S] iron-sulphur domain"/>
    <property type="match status" value="1"/>
</dbReference>
<feature type="domain" description="Rieske" evidence="7">
    <location>
        <begin position="48"/>
        <end position="156"/>
    </location>
</feature>
<dbReference type="GO" id="GO:0051537">
    <property type="term" value="F:2 iron, 2 sulfur cluster binding"/>
    <property type="evidence" value="ECO:0007669"/>
    <property type="project" value="UniProtKB-KW"/>
</dbReference>
<keyword evidence="2" id="KW-0001">2Fe-2S</keyword>
<keyword evidence="6" id="KW-0411">Iron-sulfur</keyword>
<dbReference type="EMBL" id="CAESAN010000002">
    <property type="protein sequence ID" value="CAB4334104.1"/>
    <property type="molecule type" value="Genomic_DNA"/>
</dbReference>
<dbReference type="InterPro" id="IPR015879">
    <property type="entry name" value="Ring_hydroxy_dOase_asu_C_dom"/>
</dbReference>
<dbReference type="PANTHER" id="PTHR43756:SF5">
    <property type="entry name" value="CHOLINE MONOOXYGENASE, CHLOROPLASTIC"/>
    <property type="match status" value="1"/>
</dbReference>
<keyword evidence="4" id="KW-0560">Oxidoreductase</keyword>
<dbReference type="CDD" id="cd03469">
    <property type="entry name" value="Rieske_RO_Alpha_N"/>
    <property type="match status" value="1"/>
</dbReference>
<dbReference type="CDD" id="cd08884">
    <property type="entry name" value="RHO_alpha_C_GbcA-like"/>
    <property type="match status" value="1"/>
</dbReference>
<evidence type="ECO:0000256" key="2">
    <source>
        <dbReference type="ARBA" id="ARBA00022714"/>
    </source>
</evidence>
<dbReference type="Pfam" id="PF00355">
    <property type="entry name" value="Rieske"/>
    <property type="match status" value="1"/>
</dbReference>
<dbReference type="InterPro" id="IPR036922">
    <property type="entry name" value="Rieske_2Fe-2S_sf"/>
</dbReference>
<keyword evidence="5" id="KW-0408">Iron</keyword>
<accession>A0A6J5YV80</accession>
<dbReference type="PRINTS" id="PR00090">
    <property type="entry name" value="RNGDIOXGNASE"/>
</dbReference>
<dbReference type="PROSITE" id="PS51296">
    <property type="entry name" value="RIESKE"/>
    <property type="match status" value="1"/>
</dbReference>
<dbReference type="AlphaFoldDB" id="A0A6J5YV80"/>
<proteinExistence type="predicted"/>
<evidence type="ECO:0000256" key="3">
    <source>
        <dbReference type="ARBA" id="ARBA00022723"/>
    </source>
</evidence>
<evidence type="ECO:0000313" key="8">
    <source>
        <dbReference type="EMBL" id="CAB4334104.1"/>
    </source>
</evidence>
<evidence type="ECO:0000256" key="4">
    <source>
        <dbReference type="ARBA" id="ARBA00023002"/>
    </source>
</evidence>
<keyword evidence="3" id="KW-0479">Metal-binding</keyword>
<dbReference type="GO" id="GO:0005506">
    <property type="term" value="F:iron ion binding"/>
    <property type="evidence" value="ECO:0007669"/>
    <property type="project" value="InterPro"/>
</dbReference>
<dbReference type="Gene3D" id="3.90.380.10">
    <property type="entry name" value="Naphthalene 1,2-dioxygenase Alpha Subunit, Chain A, domain 1"/>
    <property type="match status" value="2"/>
</dbReference>